<accession>A0A7J6R3P1</accession>
<feature type="compositionally biased region" description="Basic and acidic residues" evidence="1">
    <location>
        <begin position="15"/>
        <end position="44"/>
    </location>
</feature>
<dbReference type="EMBL" id="JABANM010025645">
    <property type="protein sequence ID" value="KAF4714270.1"/>
    <property type="molecule type" value="Genomic_DNA"/>
</dbReference>
<protein>
    <submittedName>
        <fullName evidence="2">Uncharacterized protein</fullName>
    </submittedName>
</protein>
<feature type="compositionally biased region" description="Basic and acidic residues" evidence="1">
    <location>
        <begin position="70"/>
        <end position="79"/>
    </location>
</feature>
<organism evidence="2 3">
    <name type="scientific">Perkinsus olseni</name>
    <name type="common">Perkinsus atlanticus</name>
    <dbReference type="NCBI Taxonomy" id="32597"/>
    <lineage>
        <taxon>Eukaryota</taxon>
        <taxon>Sar</taxon>
        <taxon>Alveolata</taxon>
        <taxon>Perkinsozoa</taxon>
        <taxon>Perkinsea</taxon>
        <taxon>Perkinsida</taxon>
        <taxon>Perkinsidae</taxon>
        <taxon>Perkinsus</taxon>
    </lineage>
</organism>
<comment type="caution">
    <text evidence="2">The sequence shown here is derived from an EMBL/GenBank/DDBJ whole genome shotgun (WGS) entry which is preliminary data.</text>
</comment>
<reference evidence="2 3" key="1">
    <citation type="submission" date="2020-04" db="EMBL/GenBank/DDBJ databases">
        <title>Perkinsus olseni comparative genomics.</title>
        <authorList>
            <person name="Bogema D.R."/>
        </authorList>
    </citation>
    <scope>NUCLEOTIDE SEQUENCE [LARGE SCALE GENOMIC DNA]</scope>
    <source>
        <strain evidence="2">ATCC PRA-205</strain>
    </source>
</reference>
<name>A0A7J6R3P1_PEROL</name>
<evidence type="ECO:0000256" key="1">
    <source>
        <dbReference type="SAM" id="MobiDB-lite"/>
    </source>
</evidence>
<evidence type="ECO:0000313" key="3">
    <source>
        <dbReference type="Proteomes" id="UP000574390"/>
    </source>
</evidence>
<feature type="non-terminal residue" evidence="2">
    <location>
        <position position="246"/>
    </location>
</feature>
<sequence>RRSPNTPGGLVSAGRFEKQASVRRETAVGARLREESRNGNDRLMAKALHGGTASHPPRAHSAGASTGRRLRVDRQERRHSSLVADTSVHPPEAAFTPAANRTYLEPPPAGGLRTAMRADYPHPTEQRGGPPQVVDTWIEPPANDSYIGSYPNGPVLSAPLLTANGPGPLKKGGIPLMSPLASAVFWGPAEIKSPQFMCVFGTTSISGNPSPFSNPSRGFVALHGSCTHAIADGAGLSTGTVKYPQA</sequence>
<dbReference type="AlphaFoldDB" id="A0A7J6R3P1"/>
<gene>
    <name evidence="2" type="ORF">FOZ62_003601</name>
</gene>
<evidence type="ECO:0000313" key="2">
    <source>
        <dbReference type="EMBL" id="KAF4714270.1"/>
    </source>
</evidence>
<proteinExistence type="predicted"/>
<feature type="region of interest" description="Disordered" evidence="1">
    <location>
        <begin position="1"/>
        <end position="82"/>
    </location>
</feature>
<dbReference type="Proteomes" id="UP000574390">
    <property type="component" value="Unassembled WGS sequence"/>
</dbReference>